<organism evidence="3 4">
    <name type="scientific">Gordonia amarae NBRC 15530</name>
    <dbReference type="NCBI Taxonomy" id="1075090"/>
    <lineage>
        <taxon>Bacteria</taxon>
        <taxon>Bacillati</taxon>
        <taxon>Actinomycetota</taxon>
        <taxon>Actinomycetes</taxon>
        <taxon>Mycobacteriales</taxon>
        <taxon>Gordoniaceae</taxon>
        <taxon>Gordonia</taxon>
    </lineage>
</organism>
<dbReference type="STRING" id="1075090.GOAMR_03_00850"/>
<evidence type="ECO:0000313" key="4">
    <source>
        <dbReference type="Proteomes" id="UP000006023"/>
    </source>
</evidence>
<evidence type="ECO:0000256" key="1">
    <source>
        <dbReference type="SAM" id="Phobius"/>
    </source>
</evidence>
<evidence type="ECO:0000313" key="3">
    <source>
        <dbReference type="EMBL" id="GAB03575.1"/>
    </source>
</evidence>
<feature type="transmembrane region" description="Helical" evidence="1">
    <location>
        <begin position="30"/>
        <end position="54"/>
    </location>
</feature>
<feature type="transmembrane region" description="Helical" evidence="1">
    <location>
        <begin position="5"/>
        <end position="24"/>
    </location>
</feature>
<feature type="domain" description="PH" evidence="2">
    <location>
        <begin position="72"/>
        <end position="194"/>
    </location>
</feature>
<dbReference type="eggNOG" id="COG0505">
    <property type="taxonomic scope" value="Bacteria"/>
</dbReference>
<keyword evidence="1" id="KW-0812">Transmembrane</keyword>
<dbReference type="Proteomes" id="UP000006023">
    <property type="component" value="Unassembled WGS sequence"/>
</dbReference>
<dbReference type="InterPro" id="IPR057446">
    <property type="entry name" value="PH_bac"/>
</dbReference>
<dbReference type="Pfam" id="PF25362">
    <property type="entry name" value="bPH_11"/>
    <property type="match status" value="1"/>
</dbReference>
<dbReference type="EMBL" id="BAED01000003">
    <property type="protein sequence ID" value="GAB03575.1"/>
    <property type="molecule type" value="Genomic_DNA"/>
</dbReference>
<proteinExistence type="predicted"/>
<keyword evidence="1" id="KW-0472">Membrane</keyword>
<name>G7GJ00_9ACTN</name>
<evidence type="ECO:0000259" key="2">
    <source>
        <dbReference type="Pfam" id="PF25362"/>
    </source>
</evidence>
<dbReference type="RefSeq" id="WP_005181274.1">
    <property type="nucleotide sequence ID" value="NZ_BAED01000003.1"/>
</dbReference>
<dbReference type="AlphaFoldDB" id="G7GJ00"/>
<comment type="caution">
    <text evidence="3">The sequence shown here is derived from an EMBL/GenBank/DDBJ whole genome shotgun (WGS) entry which is preliminary data.</text>
</comment>
<keyword evidence="1" id="KW-1133">Transmembrane helix</keyword>
<reference evidence="3 4" key="1">
    <citation type="submission" date="2011-11" db="EMBL/GenBank/DDBJ databases">
        <title>Whole genome shotgun sequence of Gordonia amarae NBRC 15530.</title>
        <authorList>
            <person name="Takarada H."/>
            <person name="Hosoyama A."/>
            <person name="Tsuchikane K."/>
            <person name="Katsumata H."/>
            <person name="Yamazaki S."/>
            <person name="Fujita N."/>
        </authorList>
    </citation>
    <scope>NUCLEOTIDE SEQUENCE [LARGE SCALE GENOMIC DNA]</scope>
    <source>
        <strain evidence="3 4">NBRC 15530</strain>
    </source>
</reference>
<gene>
    <name evidence="3" type="ORF">GOAMR_03_00850</name>
</gene>
<keyword evidence="4" id="KW-1185">Reference proteome</keyword>
<sequence>MNRGWVRAGAVVPAAVLAVVVLHIGPDWTWGKAVINVLIVGGTLAVLVGLARMVHMVATGAGRKAHEQAPTVGEIPAVPDNPGALLRGPDSGLYLGTTFAPSWQNKITVGGLSDRAAANITEFSDGIEIARQGAGDIWIPRSSVTAVRTESGHAGKVMGAGGVLVVRWALPNGTEVDSGIRADDKAVYSGWVDDFAATESDQ</sequence>
<accession>G7GJ00</accession>
<protein>
    <recommendedName>
        <fullName evidence="2">PH domain-containing protein</fullName>
    </recommendedName>
</protein>